<dbReference type="GO" id="GO:0006355">
    <property type="term" value="P:regulation of DNA-templated transcription"/>
    <property type="evidence" value="ECO:0007669"/>
    <property type="project" value="InterPro"/>
</dbReference>
<comment type="similarity">
    <text evidence="4">Belongs to the archaeal rpoM/eukaryotic RPA12/RPB9/RPC11 RNA polymerase family.</text>
</comment>
<keyword evidence="8" id="KW-0648">Protein biosynthesis</keyword>
<dbReference type="EMBL" id="KF900311">
    <property type="protein sequence ID" value="AIE90493.1"/>
    <property type="molecule type" value="Genomic_DNA"/>
</dbReference>
<evidence type="ECO:0000256" key="3">
    <source>
        <dbReference type="ARBA" id="ARBA00022833"/>
    </source>
</evidence>
<name>A0A075FHK7_9ARCH</name>
<evidence type="ECO:0000259" key="7">
    <source>
        <dbReference type="PROSITE" id="PS51133"/>
    </source>
</evidence>
<feature type="binding site" evidence="5">
    <location>
        <position position="71"/>
    </location>
    <ligand>
        <name>Zn(2+)</name>
        <dbReference type="ChEBI" id="CHEBI:29105"/>
        <label>2</label>
    </ligand>
</feature>
<dbReference type="PROSITE" id="PS51133">
    <property type="entry name" value="ZF_TFIIS_2"/>
    <property type="match status" value="1"/>
</dbReference>
<feature type="binding site" evidence="5">
    <location>
        <position position="96"/>
    </location>
    <ligand>
        <name>Zn(2+)</name>
        <dbReference type="ChEBI" id="CHEBI:29105"/>
        <label>2</label>
    </ligand>
</feature>
<feature type="binding site" evidence="5">
    <location>
        <position position="21"/>
    </location>
    <ligand>
        <name>Zn(2+)</name>
        <dbReference type="ChEBI" id="CHEBI:29105"/>
        <label>1</label>
    </ligand>
</feature>
<evidence type="ECO:0000256" key="5">
    <source>
        <dbReference type="PIRSR" id="PIRSR005586-1"/>
    </source>
</evidence>
<reference evidence="8" key="1">
    <citation type="journal article" date="2014" name="Genome Biol. Evol.">
        <title>Pangenome evidence for extensive interdomain horizontal transfer affecting lineage core and shell genes in uncultured planktonic thaumarchaeota and euryarchaeota.</title>
        <authorList>
            <person name="Deschamps P."/>
            <person name="Zivanovic Y."/>
            <person name="Moreira D."/>
            <person name="Rodriguez-Valera F."/>
            <person name="Lopez-Garcia P."/>
        </authorList>
    </citation>
    <scope>NUCLEOTIDE SEQUENCE</scope>
</reference>
<sequence length="107" mass="12577">MEFCPNCEIRLKKNDSGLLHCPKCQYLKEKTAESAKEEPEEANSEFLVMGEDDMKQAKGLESTVKIDCEKCHNQEGVWWTFQTRSADEPETKFYRCTKCNHTWRDYT</sequence>
<dbReference type="GO" id="GO:0003899">
    <property type="term" value="F:DNA-directed RNA polymerase activity"/>
    <property type="evidence" value="ECO:0007669"/>
    <property type="project" value="InterPro"/>
</dbReference>
<dbReference type="InterPro" id="IPR012164">
    <property type="entry name" value="Rpa12/Rpb9/Rpc10/TFS"/>
</dbReference>
<dbReference type="GO" id="GO:0003676">
    <property type="term" value="F:nucleic acid binding"/>
    <property type="evidence" value="ECO:0007669"/>
    <property type="project" value="InterPro"/>
</dbReference>
<dbReference type="NCBIfam" id="TIGR01384">
    <property type="entry name" value="TFS_arch"/>
    <property type="match status" value="1"/>
</dbReference>
<dbReference type="GO" id="GO:0000428">
    <property type="term" value="C:DNA-directed RNA polymerase complex"/>
    <property type="evidence" value="ECO:0007669"/>
    <property type="project" value="UniProtKB-KW"/>
</dbReference>
<evidence type="ECO:0000256" key="6">
    <source>
        <dbReference type="PIRSR" id="PIRSR005586-2"/>
    </source>
</evidence>
<dbReference type="GO" id="GO:0008270">
    <property type="term" value="F:zinc ion binding"/>
    <property type="evidence" value="ECO:0007669"/>
    <property type="project" value="UniProtKB-KW"/>
</dbReference>
<keyword evidence="3 5" id="KW-0862">Zinc</keyword>
<dbReference type="Pfam" id="PF01096">
    <property type="entry name" value="Zn_ribbon_TFIIS"/>
    <property type="match status" value="1"/>
</dbReference>
<dbReference type="AlphaFoldDB" id="A0A075FHK7"/>
<keyword evidence="2 6" id="KW-0863">Zinc-finger</keyword>
<feature type="binding site" evidence="5">
    <location>
        <position position="4"/>
    </location>
    <ligand>
        <name>Zn(2+)</name>
        <dbReference type="ChEBI" id="CHEBI:29105"/>
        <label>1</label>
    </ligand>
</feature>
<dbReference type="Gene3D" id="2.20.25.10">
    <property type="match status" value="1"/>
</dbReference>
<accession>A0A075FHK7</accession>
<feature type="binding site" evidence="5">
    <location>
        <position position="24"/>
    </location>
    <ligand>
        <name>Zn(2+)</name>
        <dbReference type="ChEBI" id="CHEBI:29105"/>
        <label>1</label>
    </ligand>
</feature>
<feature type="domain" description="TFIIS-type" evidence="7">
    <location>
        <begin position="64"/>
        <end position="104"/>
    </location>
</feature>
<dbReference type="SUPFAM" id="SSF57783">
    <property type="entry name" value="Zinc beta-ribbon"/>
    <property type="match status" value="1"/>
</dbReference>
<proteinExistence type="inferred from homology"/>
<keyword evidence="8" id="KW-0251">Elongation factor</keyword>
<dbReference type="InterPro" id="IPR006288">
    <property type="entry name" value="TFS"/>
</dbReference>
<dbReference type="PANTHER" id="PTHR11239">
    <property type="entry name" value="DNA-DIRECTED RNA POLYMERASE"/>
    <property type="match status" value="1"/>
</dbReference>
<dbReference type="GO" id="GO:0006351">
    <property type="term" value="P:DNA-templated transcription"/>
    <property type="evidence" value="ECO:0007669"/>
    <property type="project" value="InterPro"/>
</dbReference>
<keyword evidence="1 5" id="KW-0479">Metal-binding</keyword>
<keyword evidence="4" id="KW-0804">Transcription</keyword>
<dbReference type="PIRSF" id="PIRSF005586">
    <property type="entry name" value="RNApol_RpoM"/>
    <property type="match status" value="1"/>
</dbReference>
<organism evidence="8">
    <name type="scientific">uncultured marine thaumarchaeote AD1000_04_C02</name>
    <dbReference type="NCBI Taxonomy" id="1455881"/>
    <lineage>
        <taxon>Archaea</taxon>
        <taxon>Nitrososphaerota</taxon>
        <taxon>environmental samples</taxon>
    </lineage>
</organism>
<feature type="zinc finger region" description="C4-type" evidence="6">
    <location>
        <begin position="4"/>
        <end position="24"/>
    </location>
</feature>
<evidence type="ECO:0000256" key="2">
    <source>
        <dbReference type="ARBA" id="ARBA00022771"/>
    </source>
</evidence>
<evidence type="ECO:0000313" key="8">
    <source>
        <dbReference type="EMBL" id="AIE90493.1"/>
    </source>
</evidence>
<dbReference type="InterPro" id="IPR001222">
    <property type="entry name" value="Znf_TFIIS"/>
</dbReference>
<feature type="binding site" evidence="5">
    <location>
        <position position="68"/>
    </location>
    <ligand>
        <name>Zn(2+)</name>
        <dbReference type="ChEBI" id="CHEBI:29105"/>
        <label>2</label>
    </ligand>
</feature>
<dbReference type="SMART" id="SM00440">
    <property type="entry name" value="ZnF_C2C2"/>
    <property type="match status" value="1"/>
</dbReference>
<dbReference type="GO" id="GO:0003746">
    <property type="term" value="F:translation elongation factor activity"/>
    <property type="evidence" value="ECO:0007669"/>
    <property type="project" value="UniProtKB-KW"/>
</dbReference>
<feature type="binding site" evidence="5">
    <location>
        <position position="7"/>
    </location>
    <ligand>
        <name>Zn(2+)</name>
        <dbReference type="ChEBI" id="CHEBI:29105"/>
        <label>1</label>
    </ligand>
</feature>
<dbReference type="PANTHER" id="PTHR11239:SF12">
    <property type="entry name" value="DNA-DIRECTED RNA POLYMERASE III SUBUNIT RPC10"/>
    <property type="match status" value="1"/>
</dbReference>
<dbReference type="CDD" id="cd10511">
    <property type="entry name" value="Zn-ribbon_TFS"/>
    <property type="match status" value="1"/>
</dbReference>
<gene>
    <name evidence="8" type="primary">tfs</name>
</gene>
<evidence type="ECO:0000256" key="1">
    <source>
        <dbReference type="ARBA" id="ARBA00022723"/>
    </source>
</evidence>
<feature type="binding site" evidence="5">
    <location>
        <position position="99"/>
    </location>
    <ligand>
        <name>Zn(2+)</name>
        <dbReference type="ChEBI" id="CHEBI:29105"/>
        <label>2</label>
    </ligand>
</feature>
<evidence type="ECO:0000256" key="4">
    <source>
        <dbReference type="PIRNR" id="PIRNR005586"/>
    </source>
</evidence>
<protein>
    <submittedName>
        <fullName evidence="8">DNA-directed RNA polymerase subunit M/Transcription elongation factor TFIIS (Tfs)</fullName>
    </submittedName>
</protein>
<keyword evidence="8" id="KW-0240">DNA-directed RNA polymerase</keyword>